<dbReference type="GO" id="GO:1903785">
    <property type="term" value="P:L-valine transmembrane transport"/>
    <property type="evidence" value="ECO:0007669"/>
    <property type="project" value="TreeGrafter"/>
</dbReference>
<evidence type="ECO:0000256" key="9">
    <source>
        <dbReference type="SAM" id="Phobius"/>
    </source>
</evidence>
<evidence type="ECO:0000256" key="4">
    <source>
        <dbReference type="ARBA" id="ARBA00022475"/>
    </source>
</evidence>
<dbReference type="Pfam" id="PF03591">
    <property type="entry name" value="AzlC"/>
    <property type="match status" value="1"/>
</dbReference>
<evidence type="ECO:0000256" key="5">
    <source>
        <dbReference type="ARBA" id="ARBA00022692"/>
    </source>
</evidence>
<evidence type="ECO:0000256" key="8">
    <source>
        <dbReference type="SAM" id="MobiDB-lite"/>
    </source>
</evidence>
<name>A0A1H4SML6_9MICC</name>
<keyword evidence="4" id="KW-1003">Cell membrane</keyword>
<feature type="region of interest" description="Disordered" evidence="8">
    <location>
        <begin position="238"/>
        <end position="258"/>
    </location>
</feature>
<evidence type="ECO:0000313" key="11">
    <source>
        <dbReference type="Proteomes" id="UP000182652"/>
    </source>
</evidence>
<comment type="similarity">
    <text evidence="2">Belongs to the AzlC family.</text>
</comment>
<protein>
    <submittedName>
        <fullName evidence="10">4-azaleucine resistance probable transporter AzlC</fullName>
    </submittedName>
</protein>
<comment type="subcellular location">
    <subcellularLocation>
        <location evidence="1">Cell membrane</location>
        <topology evidence="1">Multi-pass membrane protein</topology>
    </subcellularLocation>
</comment>
<feature type="transmembrane region" description="Helical" evidence="9">
    <location>
        <begin position="140"/>
        <end position="160"/>
    </location>
</feature>
<dbReference type="RefSeq" id="WP_074784345.1">
    <property type="nucleotide sequence ID" value="NZ_FNSN01000003.1"/>
</dbReference>
<dbReference type="GO" id="GO:0005886">
    <property type="term" value="C:plasma membrane"/>
    <property type="evidence" value="ECO:0007669"/>
    <property type="project" value="UniProtKB-SubCell"/>
</dbReference>
<dbReference type="STRING" id="156980.SAMN04489745_2906"/>
<evidence type="ECO:0000256" key="7">
    <source>
        <dbReference type="ARBA" id="ARBA00023136"/>
    </source>
</evidence>
<evidence type="ECO:0000256" key="6">
    <source>
        <dbReference type="ARBA" id="ARBA00022989"/>
    </source>
</evidence>
<feature type="transmembrane region" description="Helical" evidence="9">
    <location>
        <begin position="56"/>
        <end position="89"/>
    </location>
</feature>
<keyword evidence="5 9" id="KW-0812">Transmembrane</keyword>
<keyword evidence="6 9" id="KW-1133">Transmembrane helix</keyword>
<organism evidence="10 11">
    <name type="scientific">Arthrobacter woluwensis</name>
    <dbReference type="NCBI Taxonomy" id="156980"/>
    <lineage>
        <taxon>Bacteria</taxon>
        <taxon>Bacillati</taxon>
        <taxon>Actinomycetota</taxon>
        <taxon>Actinomycetes</taxon>
        <taxon>Micrococcales</taxon>
        <taxon>Micrococcaceae</taxon>
        <taxon>Arthrobacter</taxon>
    </lineage>
</organism>
<reference evidence="10 11" key="1">
    <citation type="submission" date="2016-10" db="EMBL/GenBank/DDBJ databases">
        <authorList>
            <person name="de Groot N.N."/>
        </authorList>
    </citation>
    <scope>NUCLEOTIDE SEQUENCE [LARGE SCALE GENOMIC DNA]</scope>
    <source>
        <strain evidence="10 11">DSM 10495</strain>
    </source>
</reference>
<dbReference type="EMBL" id="FNSN01000003">
    <property type="protein sequence ID" value="SEC45248.1"/>
    <property type="molecule type" value="Genomic_DNA"/>
</dbReference>
<gene>
    <name evidence="10" type="ORF">SAMN04489745_2906</name>
</gene>
<dbReference type="PANTHER" id="PTHR34979:SF1">
    <property type="entry name" value="INNER MEMBRANE PROTEIN YGAZ"/>
    <property type="match status" value="1"/>
</dbReference>
<keyword evidence="7 9" id="KW-0472">Membrane</keyword>
<evidence type="ECO:0000256" key="2">
    <source>
        <dbReference type="ARBA" id="ARBA00010735"/>
    </source>
</evidence>
<dbReference type="PANTHER" id="PTHR34979">
    <property type="entry name" value="INNER MEMBRANE PROTEIN YGAZ"/>
    <property type="match status" value="1"/>
</dbReference>
<keyword evidence="11" id="KW-1185">Reference proteome</keyword>
<feature type="transmembrane region" description="Helical" evidence="9">
    <location>
        <begin position="172"/>
        <end position="190"/>
    </location>
</feature>
<feature type="transmembrane region" description="Helical" evidence="9">
    <location>
        <begin position="21"/>
        <end position="44"/>
    </location>
</feature>
<dbReference type="AlphaFoldDB" id="A0A1H4SML6"/>
<proteinExistence type="inferred from homology"/>
<evidence type="ECO:0000256" key="1">
    <source>
        <dbReference type="ARBA" id="ARBA00004651"/>
    </source>
</evidence>
<dbReference type="Proteomes" id="UP000182652">
    <property type="component" value="Unassembled WGS sequence"/>
</dbReference>
<accession>A0A1H4SML6</accession>
<evidence type="ECO:0000313" key="10">
    <source>
        <dbReference type="EMBL" id="SEC45248.1"/>
    </source>
</evidence>
<feature type="transmembrane region" description="Helical" evidence="9">
    <location>
        <begin position="196"/>
        <end position="229"/>
    </location>
</feature>
<dbReference type="InterPro" id="IPR011606">
    <property type="entry name" value="Brnchd-chn_aa_trnsp_permease"/>
</dbReference>
<sequence>MPQQNPAPESPPPARFAGLRAALSEAGMVCLGFVPLGMGLGVLVTNHGLPWWVAPLLSGLVFAGSVEFILVGLLASATPVLSIAATTFLVNSRHLFYGFSFPLDRVRGRLAKTYSIFALCDEAFALLSGRRGERASSSQILWTQLLLQISWVSGSVLGALLGSGFLGSIKGLGFLMVALFVVLTIDAFRARPDVALVALSAGSAVLALLLAPAQMLLVALCLLFAGLLLRHWRESRWTGKRGHGDQGGPSAPTGGSDD</sequence>
<evidence type="ECO:0000256" key="3">
    <source>
        <dbReference type="ARBA" id="ARBA00022448"/>
    </source>
</evidence>
<keyword evidence="3" id="KW-0813">Transport</keyword>